<reference evidence="1" key="2">
    <citation type="journal article" date="2015" name="Data Brief">
        <title>Shoot transcriptome of the giant reed, Arundo donax.</title>
        <authorList>
            <person name="Barrero R.A."/>
            <person name="Guerrero F.D."/>
            <person name="Moolhuijzen P."/>
            <person name="Goolsby J.A."/>
            <person name="Tidwell J."/>
            <person name="Bellgard S.E."/>
            <person name="Bellgard M.I."/>
        </authorList>
    </citation>
    <scope>NUCLEOTIDE SEQUENCE</scope>
    <source>
        <tissue evidence="1">Shoot tissue taken approximately 20 cm above the soil surface</tissue>
    </source>
</reference>
<proteinExistence type="predicted"/>
<dbReference type="EMBL" id="GBRH01210007">
    <property type="protein sequence ID" value="JAD87888.1"/>
    <property type="molecule type" value="Transcribed_RNA"/>
</dbReference>
<reference evidence="1" key="1">
    <citation type="submission" date="2014-09" db="EMBL/GenBank/DDBJ databases">
        <authorList>
            <person name="Magalhaes I.L.F."/>
            <person name="Oliveira U."/>
            <person name="Santos F.R."/>
            <person name="Vidigal T.H.D.A."/>
            <person name="Brescovit A.D."/>
            <person name="Santos A.J."/>
        </authorList>
    </citation>
    <scope>NUCLEOTIDE SEQUENCE</scope>
    <source>
        <tissue evidence="1">Shoot tissue taken approximately 20 cm above the soil surface</tissue>
    </source>
</reference>
<organism evidence="1">
    <name type="scientific">Arundo donax</name>
    <name type="common">Giant reed</name>
    <name type="synonym">Donax arundinaceus</name>
    <dbReference type="NCBI Taxonomy" id="35708"/>
    <lineage>
        <taxon>Eukaryota</taxon>
        <taxon>Viridiplantae</taxon>
        <taxon>Streptophyta</taxon>
        <taxon>Embryophyta</taxon>
        <taxon>Tracheophyta</taxon>
        <taxon>Spermatophyta</taxon>
        <taxon>Magnoliopsida</taxon>
        <taxon>Liliopsida</taxon>
        <taxon>Poales</taxon>
        <taxon>Poaceae</taxon>
        <taxon>PACMAD clade</taxon>
        <taxon>Arundinoideae</taxon>
        <taxon>Arundineae</taxon>
        <taxon>Arundo</taxon>
    </lineage>
</organism>
<protein>
    <submittedName>
        <fullName evidence="1">Uncharacterized protein</fullName>
    </submittedName>
</protein>
<evidence type="ECO:0000313" key="1">
    <source>
        <dbReference type="EMBL" id="JAD87888.1"/>
    </source>
</evidence>
<accession>A0A0A9DMH9</accession>
<dbReference type="AlphaFoldDB" id="A0A0A9DMH9"/>
<name>A0A0A9DMH9_ARUDO</name>
<sequence>MFQLLIHFAHHVASKKLRRN</sequence>